<comment type="cofactor">
    <cofactor evidence="1">
        <name>[4Fe-4S] cluster</name>
        <dbReference type="ChEBI" id="CHEBI:49883"/>
    </cofactor>
</comment>
<keyword evidence="1" id="KW-0479">Metal-binding</keyword>
<dbReference type="Proteomes" id="UP000823046">
    <property type="component" value="Unassembled WGS sequence"/>
</dbReference>
<proteinExistence type="inferred from homology"/>
<comment type="catalytic activity">
    <reaction evidence="1">
        <text>DNA(n) + a 2'-deoxyribonucleoside 5'-triphosphate = DNA(n+1) + diphosphate</text>
        <dbReference type="Rhea" id="RHEA:22508"/>
        <dbReference type="Rhea" id="RHEA-COMP:17339"/>
        <dbReference type="Rhea" id="RHEA-COMP:17340"/>
        <dbReference type="ChEBI" id="CHEBI:33019"/>
        <dbReference type="ChEBI" id="CHEBI:61560"/>
        <dbReference type="ChEBI" id="CHEBI:173112"/>
        <dbReference type="EC" id="2.7.7.7"/>
    </reaction>
</comment>
<dbReference type="Gene3D" id="3.30.342.10">
    <property type="entry name" value="DNA Polymerase, chain B, domain 1"/>
    <property type="match status" value="1"/>
</dbReference>
<comment type="similarity">
    <text evidence="1">Belongs to the DNA polymerase type-B family.</text>
</comment>
<protein>
    <recommendedName>
        <fullName evidence="1">DNA polymerase epsilon catalytic subunit</fullName>
        <ecNumber evidence="1">2.7.7.7</ecNumber>
    </recommendedName>
</protein>
<keyword evidence="1" id="KW-0238">DNA-binding</keyword>
<feature type="non-terminal residue" evidence="2">
    <location>
        <position position="259"/>
    </location>
</feature>
<evidence type="ECO:0000313" key="2">
    <source>
        <dbReference type="EMBL" id="KAF8819072.1"/>
    </source>
</evidence>
<keyword evidence="1" id="KW-0862">Zinc</keyword>
<keyword evidence="1" id="KW-0548">Nucleotidyltransferase</keyword>
<keyword evidence="1" id="KW-0808">Transferase</keyword>
<comment type="caution">
    <text evidence="2">The sequence shown here is derived from an EMBL/GenBank/DDBJ whole genome shotgun (WGS) entry which is preliminary data.</text>
</comment>
<gene>
    <name evidence="2" type="ORF">IE077_001744</name>
</gene>
<accession>A0ABQ7J505</accession>
<keyword evidence="1" id="KW-0004">4Fe-4S</keyword>
<keyword evidence="1" id="KW-0239">DNA-directed DNA polymerase</keyword>
<evidence type="ECO:0000256" key="1">
    <source>
        <dbReference type="RuleBase" id="RU365029"/>
    </source>
</evidence>
<keyword evidence="1" id="KW-0408">Iron</keyword>
<keyword evidence="1" id="KW-0235">DNA replication</keyword>
<keyword evidence="3" id="KW-1185">Reference proteome</keyword>
<dbReference type="InterPro" id="IPR029703">
    <property type="entry name" value="POL2"/>
</dbReference>
<keyword evidence="1" id="KW-0863">Zinc-finger</keyword>
<name>A0ABQ7J505_9APIC</name>
<comment type="function">
    <text evidence="1">DNA polymerase II participates in chromosomal DNA replication.</text>
</comment>
<reference evidence="2 3" key="1">
    <citation type="journal article" date="2020" name="bioRxiv">
        <title>Metabolic contributions of an alphaproteobacterial endosymbiont in the apicomplexan Cardiosporidium cionae.</title>
        <authorList>
            <person name="Hunter E.S."/>
            <person name="Paight C.J."/>
            <person name="Lane C.E."/>
        </authorList>
    </citation>
    <scope>NUCLEOTIDE SEQUENCE [LARGE SCALE GENOMIC DNA]</scope>
    <source>
        <strain evidence="2">ESH_2018</strain>
    </source>
</reference>
<dbReference type="SUPFAM" id="SSF53098">
    <property type="entry name" value="Ribonuclease H-like"/>
    <property type="match status" value="1"/>
</dbReference>
<dbReference type="EC" id="2.7.7.7" evidence="1"/>
<dbReference type="PANTHER" id="PTHR10670">
    <property type="entry name" value="DNA POLYMERASE EPSILON CATALYTIC SUBUNIT A"/>
    <property type="match status" value="1"/>
</dbReference>
<dbReference type="InterPro" id="IPR012337">
    <property type="entry name" value="RNaseH-like_sf"/>
</dbReference>
<sequence length="259" mass="29603">MESGNTFAASSPVPAGISVDRLESKFGVNAWLSPGLRRGYLFNIKYSLLYPRTTASTASSTRRGHAGIHLYFVTDEGTTWRTSFIFRPYFYVGISDKAFMEPIKSTLMKKLEKLEIEIQDVERSDLAAPNHLAFSFSKTNRVIFLKLSFSTIEQLKLGREEIRALIRKNKLTAHKKKENDRFGSNRFSILYTNESMDAHSGAFSSSSSLSETTDALQHVYEIYESTVRYVSRVCIDTRIRCGCWYEVHRKVEDLHILPQ</sequence>
<comment type="subcellular location">
    <subcellularLocation>
        <location evidence="1">Nucleus</location>
    </subcellularLocation>
</comment>
<dbReference type="PANTHER" id="PTHR10670:SF0">
    <property type="entry name" value="DNA POLYMERASE EPSILON CATALYTIC SUBUNIT A"/>
    <property type="match status" value="1"/>
</dbReference>
<keyword evidence="1" id="KW-0411">Iron-sulfur</keyword>
<keyword evidence="1" id="KW-0539">Nucleus</keyword>
<evidence type="ECO:0000313" key="3">
    <source>
        <dbReference type="Proteomes" id="UP000823046"/>
    </source>
</evidence>
<dbReference type="EMBL" id="JADAQX010000985">
    <property type="protein sequence ID" value="KAF8819072.1"/>
    <property type="molecule type" value="Genomic_DNA"/>
</dbReference>
<organism evidence="2 3">
    <name type="scientific">Cardiosporidium cionae</name>
    <dbReference type="NCBI Taxonomy" id="476202"/>
    <lineage>
        <taxon>Eukaryota</taxon>
        <taxon>Sar</taxon>
        <taxon>Alveolata</taxon>
        <taxon>Apicomplexa</taxon>
        <taxon>Aconoidasida</taxon>
        <taxon>Nephromycida</taxon>
        <taxon>Cardiosporidium</taxon>
    </lineage>
</organism>